<comment type="caution">
    <text evidence="1">The sequence shown here is derived from an EMBL/GenBank/DDBJ whole genome shotgun (WGS) entry which is preliminary data.</text>
</comment>
<dbReference type="EMBL" id="MBFS01003707">
    <property type="protein sequence ID" value="PVU85238.1"/>
    <property type="molecule type" value="Genomic_DNA"/>
</dbReference>
<reference evidence="1 2" key="1">
    <citation type="journal article" date="2018" name="MBio">
        <title>Comparative Genomics Reveals the Core Gene Toolbox for the Fungus-Insect Symbiosis.</title>
        <authorList>
            <person name="Wang Y."/>
            <person name="Stata M."/>
            <person name="Wang W."/>
            <person name="Stajich J.E."/>
            <person name="White M.M."/>
            <person name="Moncalvo J.M."/>
        </authorList>
    </citation>
    <scope>NUCLEOTIDE SEQUENCE [LARGE SCALE GENOMIC DNA]</scope>
    <source>
        <strain evidence="1 2">SC-DP-2</strain>
    </source>
</reference>
<sequence length="117" mass="13185">MNSQKTLPHVQAVINTTYKTVEKLRKDGTLRMPRSLSLVPFFDSFNVQKLIRLFSVDEKHLINVEEAPASAPIIVTNIDLAKNQLGISLARIGNHLEEVVDSITDKLRKYQVSISID</sequence>
<organism evidence="1 2">
    <name type="scientific">Smittium megazygosporum</name>
    <dbReference type="NCBI Taxonomy" id="133381"/>
    <lineage>
        <taxon>Eukaryota</taxon>
        <taxon>Fungi</taxon>
        <taxon>Fungi incertae sedis</taxon>
        <taxon>Zoopagomycota</taxon>
        <taxon>Kickxellomycotina</taxon>
        <taxon>Harpellomycetes</taxon>
        <taxon>Harpellales</taxon>
        <taxon>Legeriomycetaceae</taxon>
        <taxon>Smittium</taxon>
    </lineage>
</organism>
<evidence type="ECO:0000313" key="2">
    <source>
        <dbReference type="Proteomes" id="UP000245609"/>
    </source>
</evidence>
<name>A0A2T9XYT4_9FUNG</name>
<protein>
    <submittedName>
        <fullName evidence="1">Uncharacterized protein</fullName>
    </submittedName>
</protein>
<evidence type="ECO:0000313" key="1">
    <source>
        <dbReference type="EMBL" id="PVU85238.1"/>
    </source>
</evidence>
<keyword evidence="2" id="KW-1185">Reference proteome</keyword>
<gene>
    <name evidence="1" type="ORF">BB560_007113</name>
</gene>
<dbReference type="Proteomes" id="UP000245609">
    <property type="component" value="Unassembled WGS sequence"/>
</dbReference>
<accession>A0A2T9XYT4</accession>
<proteinExistence type="predicted"/>
<dbReference type="AlphaFoldDB" id="A0A2T9XYT4"/>